<feature type="transmembrane region" description="Helical" evidence="1">
    <location>
        <begin position="49"/>
        <end position="65"/>
    </location>
</feature>
<evidence type="ECO:0000256" key="1">
    <source>
        <dbReference type="SAM" id="Phobius"/>
    </source>
</evidence>
<name>A0A1I5R6V0_9BACI</name>
<dbReference type="InterPro" id="IPR026369">
    <property type="entry name" value="CxxC_20_CxxC"/>
</dbReference>
<protein>
    <submittedName>
        <fullName evidence="2">Cxxc_20_cxxc protein</fullName>
    </submittedName>
</protein>
<dbReference type="EMBL" id="FOXC01000027">
    <property type="protein sequence ID" value="SFP54120.1"/>
    <property type="molecule type" value="Genomic_DNA"/>
</dbReference>
<evidence type="ECO:0000313" key="3">
    <source>
        <dbReference type="Proteomes" id="UP000242243"/>
    </source>
</evidence>
<dbReference type="AlphaFoldDB" id="A0A1I5R6V0"/>
<reference evidence="2 3" key="1">
    <citation type="submission" date="2016-10" db="EMBL/GenBank/DDBJ databases">
        <authorList>
            <person name="de Groot N.N."/>
        </authorList>
    </citation>
    <scope>NUCLEOTIDE SEQUENCE [LARGE SCALE GENOMIC DNA]</scope>
    <source>
        <strain evidence="2 3">DSM 17073</strain>
    </source>
</reference>
<sequence>MTQCQKCQQQWKWHHVLKRTVKLTPAIICPYCQHEQYWHERTARINQKLLVISFSPALLGIVGFISAEEVFFTTIALGIVSILLSPFYYETSATPTRAAKSWLNK</sequence>
<dbReference type="STRING" id="306540.SAMN05421839_12718"/>
<keyword evidence="1" id="KW-0812">Transmembrane</keyword>
<proteinExistence type="predicted"/>
<feature type="transmembrane region" description="Helical" evidence="1">
    <location>
        <begin position="71"/>
        <end position="89"/>
    </location>
</feature>
<dbReference type="Proteomes" id="UP000242243">
    <property type="component" value="Unassembled WGS sequence"/>
</dbReference>
<accession>A0A1I5R6V0</accession>
<dbReference type="NCBIfam" id="TIGR04104">
    <property type="entry name" value="cxxc_20_cxxc"/>
    <property type="match status" value="1"/>
</dbReference>
<dbReference type="OrthoDB" id="2418141at2"/>
<keyword evidence="1" id="KW-0472">Membrane</keyword>
<keyword evidence="1" id="KW-1133">Transmembrane helix</keyword>
<gene>
    <name evidence="2" type="ORF">SAMN05421839_12718</name>
</gene>
<organism evidence="2 3">
    <name type="scientific">Halolactibacillus halophilus</name>
    <dbReference type="NCBI Taxonomy" id="306540"/>
    <lineage>
        <taxon>Bacteria</taxon>
        <taxon>Bacillati</taxon>
        <taxon>Bacillota</taxon>
        <taxon>Bacilli</taxon>
        <taxon>Bacillales</taxon>
        <taxon>Bacillaceae</taxon>
        <taxon>Halolactibacillus</taxon>
    </lineage>
</organism>
<dbReference type="RefSeq" id="WP_089832782.1">
    <property type="nucleotide sequence ID" value="NZ_BJWI01000025.1"/>
</dbReference>
<evidence type="ECO:0000313" key="2">
    <source>
        <dbReference type="EMBL" id="SFP54120.1"/>
    </source>
</evidence>